<accession>A0ABZ2UZX9</accession>
<dbReference type="Gene3D" id="3.40.630.30">
    <property type="match status" value="1"/>
</dbReference>
<dbReference type="EC" id="2.3.-.-" evidence="2"/>
<dbReference type="SUPFAM" id="SSF55729">
    <property type="entry name" value="Acyl-CoA N-acyltransferases (Nat)"/>
    <property type="match status" value="1"/>
</dbReference>
<dbReference type="GO" id="GO:0016746">
    <property type="term" value="F:acyltransferase activity"/>
    <property type="evidence" value="ECO:0007669"/>
    <property type="project" value="UniProtKB-KW"/>
</dbReference>
<protein>
    <submittedName>
        <fullName evidence="2">GNAT family N-acetyltransferase</fullName>
        <ecNumber evidence="2">2.3.-.-</ecNumber>
    </submittedName>
</protein>
<keyword evidence="2" id="KW-0808">Transferase</keyword>
<keyword evidence="2" id="KW-0012">Acyltransferase</keyword>
<reference evidence="3" key="1">
    <citation type="submission" date="2024-04" db="EMBL/GenBank/DDBJ databases">
        <title>Phylogenomic analyses of a clade within the roseobacter group suggest taxonomic reassignments of species of the genera Aestuariivita, Citreicella, Loktanella, Nautella, Pelagibaca, Ruegeria, Thalassobius, Thiobacimonas and Tropicibacter, and the proposal o.</title>
        <authorList>
            <person name="Jeon C.O."/>
        </authorList>
    </citation>
    <scope>NUCLEOTIDE SEQUENCE [LARGE SCALE GENOMIC DNA]</scope>
    <source>
        <strain evidence="3">BS5-3</strain>
    </source>
</reference>
<proteinExistence type="predicted"/>
<dbReference type="InterPro" id="IPR051531">
    <property type="entry name" value="N-acetyltransferase"/>
</dbReference>
<dbReference type="RefSeq" id="WP_341365857.1">
    <property type="nucleotide sequence ID" value="NZ_CP150951.2"/>
</dbReference>
<dbReference type="CDD" id="cd04301">
    <property type="entry name" value="NAT_SF"/>
    <property type="match status" value="1"/>
</dbReference>
<dbReference type="PANTHER" id="PTHR43792">
    <property type="entry name" value="GNAT FAMILY, PUTATIVE (AFU_ORTHOLOGUE AFUA_3G00765)-RELATED-RELATED"/>
    <property type="match status" value="1"/>
</dbReference>
<evidence type="ECO:0000313" key="3">
    <source>
        <dbReference type="Proteomes" id="UP001440612"/>
    </source>
</evidence>
<dbReference type="Proteomes" id="UP001440612">
    <property type="component" value="Chromosome"/>
</dbReference>
<dbReference type="PROSITE" id="PS51186">
    <property type="entry name" value="GNAT"/>
    <property type="match status" value="1"/>
</dbReference>
<keyword evidence="3" id="KW-1185">Reference proteome</keyword>
<dbReference type="InterPro" id="IPR000182">
    <property type="entry name" value="GNAT_dom"/>
</dbReference>
<dbReference type="InterPro" id="IPR016181">
    <property type="entry name" value="Acyl_CoA_acyltransferase"/>
</dbReference>
<name>A0ABZ2UZX9_9RHOB</name>
<sequence>MTLVTDRLILRAARQSDLQDLFAIYSDRRAMKYWSTAPHESPERTQENLDRLMAAQQDQLLYFIIEKDGRAIGTAGMHRENEIGFLLHPDYWRQGIVTEAMRAIIPHIFSQTDLSVLTADADPRNKASVGLLMSLGFTETGRAQNTYCIEGIWSDSAYFALQRGEYVG</sequence>
<organism evidence="2 3">
    <name type="scientific">Yoonia phaeophyticola</name>
    <dbReference type="NCBI Taxonomy" id="3137369"/>
    <lineage>
        <taxon>Bacteria</taxon>
        <taxon>Pseudomonadati</taxon>
        <taxon>Pseudomonadota</taxon>
        <taxon>Alphaproteobacteria</taxon>
        <taxon>Rhodobacterales</taxon>
        <taxon>Paracoccaceae</taxon>
        <taxon>Yoonia</taxon>
    </lineage>
</organism>
<dbReference type="PANTHER" id="PTHR43792:SF1">
    <property type="entry name" value="N-ACETYLTRANSFERASE DOMAIN-CONTAINING PROTEIN"/>
    <property type="match status" value="1"/>
</dbReference>
<feature type="domain" description="N-acetyltransferase" evidence="1">
    <location>
        <begin position="8"/>
        <end position="165"/>
    </location>
</feature>
<gene>
    <name evidence="2" type="ORF">AABB29_12555</name>
</gene>
<evidence type="ECO:0000313" key="2">
    <source>
        <dbReference type="EMBL" id="WZC47737.1"/>
    </source>
</evidence>
<evidence type="ECO:0000259" key="1">
    <source>
        <dbReference type="PROSITE" id="PS51186"/>
    </source>
</evidence>
<dbReference type="EMBL" id="CP150951">
    <property type="protein sequence ID" value="WZC47737.1"/>
    <property type="molecule type" value="Genomic_DNA"/>
</dbReference>
<dbReference type="Pfam" id="PF13302">
    <property type="entry name" value="Acetyltransf_3"/>
    <property type="match status" value="1"/>
</dbReference>